<sequence>MHNITKSREEEEMCLKKCAHVENQNEKKSKEQEISKFSTSSHTVPNGHTRLHLDHHQGIVAPSNQTLPVNGLLMVRP</sequence>
<gene>
    <name evidence="2" type="ORF">CJOHNSTONI_LOCUS5630</name>
</gene>
<protein>
    <submittedName>
        <fullName evidence="2">Uncharacterized protein</fullName>
    </submittedName>
</protein>
<name>A0A8J2M5E5_9BILA</name>
<organism evidence="2 3">
    <name type="scientific">Cercopithifilaria johnstoni</name>
    <dbReference type="NCBI Taxonomy" id="2874296"/>
    <lineage>
        <taxon>Eukaryota</taxon>
        <taxon>Metazoa</taxon>
        <taxon>Ecdysozoa</taxon>
        <taxon>Nematoda</taxon>
        <taxon>Chromadorea</taxon>
        <taxon>Rhabditida</taxon>
        <taxon>Spirurina</taxon>
        <taxon>Spiruromorpha</taxon>
        <taxon>Filarioidea</taxon>
        <taxon>Onchocercidae</taxon>
        <taxon>Cercopithifilaria</taxon>
    </lineage>
</organism>
<keyword evidence="3" id="KW-1185">Reference proteome</keyword>
<dbReference type="EMBL" id="CAKAEH010001391">
    <property type="protein sequence ID" value="CAG9535626.1"/>
    <property type="molecule type" value="Genomic_DNA"/>
</dbReference>
<feature type="compositionally biased region" description="Basic and acidic residues" evidence="1">
    <location>
        <begin position="23"/>
        <end position="34"/>
    </location>
</feature>
<dbReference type="Proteomes" id="UP000746747">
    <property type="component" value="Unassembled WGS sequence"/>
</dbReference>
<feature type="compositionally biased region" description="Polar residues" evidence="1">
    <location>
        <begin position="37"/>
        <end position="46"/>
    </location>
</feature>
<evidence type="ECO:0000313" key="3">
    <source>
        <dbReference type="Proteomes" id="UP000746747"/>
    </source>
</evidence>
<evidence type="ECO:0000313" key="2">
    <source>
        <dbReference type="EMBL" id="CAG9535626.1"/>
    </source>
</evidence>
<evidence type="ECO:0000256" key="1">
    <source>
        <dbReference type="SAM" id="MobiDB-lite"/>
    </source>
</evidence>
<proteinExistence type="predicted"/>
<reference evidence="2" key="1">
    <citation type="submission" date="2021-09" db="EMBL/GenBank/DDBJ databases">
        <authorList>
            <consortium name="Pathogen Informatics"/>
        </authorList>
    </citation>
    <scope>NUCLEOTIDE SEQUENCE</scope>
</reference>
<accession>A0A8J2M5E5</accession>
<feature type="region of interest" description="Disordered" evidence="1">
    <location>
        <begin position="23"/>
        <end position="50"/>
    </location>
</feature>
<comment type="caution">
    <text evidence="2">The sequence shown here is derived from an EMBL/GenBank/DDBJ whole genome shotgun (WGS) entry which is preliminary data.</text>
</comment>
<dbReference type="AlphaFoldDB" id="A0A8J2M5E5"/>